<comment type="caution">
    <text evidence="1">The sequence shown here is derived from an EMBL/GenBank/DDBJ whole genome shotgun (WGS) entry which is preliminary data.</text>
</comment>
<sequence>MKNYKGIYDLVRREFKSYVTEASYTPAGATNVIYDDYCSDYKYDDLLFFWFLHSLLSVNAKAEYLIEHHETNGRTLRKIIDLINDNAHLDEETKSNAKKIIDYLDNRTALKPPKIKLSSITQSEKKSSPVITTPKEVHLVNKDTTIILKAINSQKLKRVGE</sequence>
<proteinExistence type="predicted"/>
<accession>A0ABX1YS20</accession>
<evidence type="ECO:0000313" key="1">
    <source>
        <dbReference type="EMBL" id="NOU83880.1"/>
    </source>
</evidence>
<organism evidence="1 2">
    <name type="scientific">Paenibacillus phytohabitans</name>
    <dbReference type="NCBI Taxonomy" id="2654978"/>
    <lineage>
        <taxon>Bacteria</taxon>
        <taxon>Bacillati</taxon>
        <taxon>Bacillota</taxon>
        <taxon>Bacilli</taxon>
        <taxon>Bacillales</taxon>
        <taxon>Paenibacillaceae</taxon>
        <taxon>Paenibacillus</taxon>
    </lineage>
</organism>
<dbReference type="Proteomes" id="UP000596857">
    <property type="component" value="Unassembled WGS sequence"/>
</dbReference>
<name>A0ABX1YS20_9BACL</name>
<gene>
    <name evidence="1" type="ORF">GC101_34055</name>
</gene>
<keyword evidence="2" id="KW-1185">Reference proteome</keyword>
<dbReference type="RefSeq" id="WP_171720921.1">
    <property type="nucleotide sequence ID" value="NZ_WHOB01000097.1"/>
</dbReference>
<protein>
    <submittedName>
        <fullName evidence="1">Uncharacterized protein</fullName>
    </submittedName>
</protein>
<evidence type="ECO:0000313" key="2">
    <source>
        <dbReference type="Proteomes" id="UP000596857"/>
    </source>
</evidence>
<dbReference type="EMBL" id="WHOB01000097">
    <property type="protein sequence ID" value="NOU83880.1"/>
    <property type="molecule type" value="Genomic_DNA"/>
</dbReference>
<reference evidence="1 2" key="1">
    <citation type="submission" date="2019-10" db="EMBL/GenBank/DDBJ databases">
        <title>Description of Paenibacillus terricola sp. nov.</title>
        <authorList>
            <person name="Carlier A."/>
            <person name="Qi S."/>
        </authorList>
    </citation>
    <scope>NUCLEOTIDE SEQUENCE [LARGE SCALE GENOMIC DNA]</scope>
    <source>
        <strain evidence="1 2">LMG 31459</strain>
    </source>
</reference>